<evidence type="ECO:0000313" key="9">
    <source>
        <dbReference type="EMBL" id="CDF33212.1"/>
    </source>
</evidence>
<dbReference type="Pfam" id="PF08155">
    <property type="entry name" value="NOGCT"/>
    <property type="match status" value="1"/>
</dbReference>
<feature type="compositionally biased region" description="Basic residues" evidence="7">
    <location>
        <begin position="524"/>
        <end position="542"/>
    </location>
</feature>
<comment type="subcellular location">
    <subcellularLocation>
        <location evidence="1 6">Nucleus</location>
        <location evidence="1 6">Nucleolus</location>
    </subcellularLocation>
</comment>
<dbReference type="KEGG" id="ccp:CHC_T00001903001"/>
<dbReference type="PROSITE" id="PS51710">
    <property type="entry name" value="G_OBG"/>
    <property type="match status" value="1"/>
</dbReference>
<keyword evidence="4" id="KW-0342">GTP-binding</keyword>
<evidence type="ECO:0000256" key="6">
    <source>
        <dbReference type="PIRNR" id="PIRNR038919"/>
    </source>
</evidence>
<feature type="region of interest" description="Disordered" evidence="7">
    <location>
        <begin position="562"/>
        <end position="662"/>
    </location>
</feature>
<dbReference type="InterPro" id="IPR012973">
    <property type="entry name" value="NOG_C"/>
</dbReference>
<evidence type="ECO:0000256" key="3">
    <source>
        <dbReference type="ARBA" id="ARBA00022741"/>
    </source>
</evidence>
<dbReference type="PRINTS" id="PR00326">
    <property type="entry name" value="GTP1OBG"/>
</dbReference>
<dbReference type="CDD" id="cd01897">
    <property type="entry name" value="NOG"/>
    <property type="match status" value="1"/>
</dbReference>
<dbReference type="InterPro" id="IPR027417">
    <property type="entry name" value="P-loop_NTPase"/>
</dbReference>
<dbReference type="GO" id="GO:0005525">
    <property type="term" value="F:GTP binding"/>
    <property type="evidence" value="ECO:0007669"/>
    <property type="project" value="UniProtKB-KW"/>
</dbReference>
<dbReference type="Proteomes" id="UP000012073">
    <property type="component" value="Unassembled WGS sequence"/>
</dbReference>
<evidence type="ECO:0000259" key="8">
    <source>
        <dbReference type="PROSITE" id="PS51710"/>
    </source>
</evidence>
<reference evidence="10" key="1">
    <citation type="journal article" date="2013" name="Proc. Natl. Acad. Sci. U.S.A.">
        <title>Genome structure and metabolic features in the red seaweed Chondrus crispus shed light on evolution of the Archaeplastida.</title>
        <authorList>
            <person name="Collen J."/>
            <person name="Porcel B."/>
            <person name="Carre W."/>
            <person name="Ball S.G."/>
            <person name="Chaparro C."/>
            <person name="Tonon T."/>
            <person name="Barbeyron T."/>
            <person name="Michel G."/>
            <person name="Noel B."/>
            <person name="Valentin K."/>
            <person name="Elias M."/>
            <person name="Artiguenave F."/>
            <person name="Arun A."/>
            <person name="Aury J.M."/>
            <person name="Barbosa-Neto J.F."/>
            <person name="Bothwell J.H."/>
            <person name="Bouget F.Y."/>
            <person name="Brillet L."/>
            <person name="Cabello-Hurtado F."/>
            <person name="Capella-Gutierrez S."/>
            <person name="Charrier B."/>
            <person name="Cladiere L."/>
            <person name="Cock J.M."/>
            <person name="Coelho S.M."/>
            <person name="Colleoni C."/>
            <person name="Czjzek M."/>
            <person name="Da Silva C."/>
            <person name="Delage L."/>
            <person name="Denoeud F."/>
            <person name="Deschamps P."/>
            <person name="Dittami S.M."/>
            <person name="Gabaldon T."/>
            <person name="Gachon C.M."/>
            <person name="Groisillier A."/>
            <person name="Herve C."/>
            <person name="Jabbari K."/>
            <person name="Katinka M."/>
            <person name="Kloareg B."/>
            <person name="Kowalczyk N."/>
            <person name="Labadie K."/>
            <person name="Leblanc C."/>
            <person name="Lopez P.J."/>
            <person name="McLachlan D.H."/>
            <person name="Meslet-Cladiere L."/>
            <person name="Moustafa A."/>
            <person name="Nehr Z."/>
            <person name="Nyvall Collen P."/>
            <person name="Panaud O."/>
            <person name="Partensky F."/>
            <person name="Poulain J."/>
            <person name="Rensing S.A."/>
            <person name="Rousvoal S."/>
            <person name="Samson G."/>
            <person name="Symeonidi A."/>
            <person name="Weissenbach J."/>
            <person name="Zambounis A."/>
            <person name="Wincker P."/>
            <person name="Boyen C."/>
        </authorList>
    </citation>
    <scope>NUCLEOTIDE SEQUENCE [LARGE SCALE GENOMIC DNA]</scope>
    <source>
        <strain evidence="10">cv. Stackhouse</strain>
    </source>
</reference>
<comment type="function">
    <text evidence="6">Involved in the biogenesis of the 60S ribosomal subunit.</text>
</comment>
<dbReference type="STRING" id="2769.R7Q3V0"/>
<dbReference type="FunFam" id="1.20.120.1190:FF:000001">
    <property type="entry name" value="Nucleolar GTP-binding protein 1"/>
    <property type="match status" value="1"/>
</dbReference>
<feature type="compositionally biased region" description="Basic residues" evidence="7">
    <location>
        <begin position="642"/>
        <end position="651"/>
    </location>
</feature>
<sequence length="662" mass="74960">MVLYNFKKLTVVPSGPALVDNVLSKTQRKTPTVTHKGYSIGRIRDFYMRKVKFSQQMFHDKLTQILTDFPNFDDLHPFYADLLNVLYSRDHYKLALGQLATARSLIDGIAKDYVRLLKYADSLYRCKCLKRAALGRMCTLISRHKKNLAFLEQVRQHLARLPSIDPATRTLLIAGFPNVGKSSFINKITRADVEVQPYAFTTKSLFVGHCDYNYLRWQVIDTPGILDHELEARNIIELQSITALAHLRACVLFFVDPSEQCGYSLEKQHSLFKSIMPLFANKPVIVVTTKTDLGWEEQLDESARAMLESFVSDSGGRAEMMKISAHEEVGVTEVKNRACDRLLAARVEAKVRGKKVQNVLNRLHLATPKVQNASRTPNIPASVLAKRKAAAQIAESDDEDEMMTGDNDDTAKQLEKDLQEENGGAGVYSMDWRKLYQLQKKDWAYDVMPEIVDGKNIADFVDPDIESKLHRLELEEDAREAVRDVQNDAEVGGYRLVTEEEMKKVKQIKGKKVMIMAESSREKSAHKHRSAIQRNKIPMRRSRLQGHLEGLGLRTEEASELVDRAASRTGKKRSRSESVGHSVARSESRGRSKSRSRSVSLAPSDGFSNVKQKAKAQEMERKRIKTGVAKYSKKGIADRSIHTKMPKHLFSGKRGIGKTDWR</sequence>
<dbReference type="OMA" id="EWKNDVM"/>
<dbReference type="Gene3D" id="1.20.120.1190">
    <property type="match status" value="1"/>
</dbReference>
<feature type="domain" description="OBG-type G" evidence="8">
    <location>
        <begin position="169"/>
        <end position="343"/>
    </location>
</feature>
<evidence type="ECO:0000256" key="7">
    <source>
        <dbReference type="SAM" id="MobiDB-lite"/>
    </source>
</evidence>
<keyword evidence="2 6" id="KW-0690">Ribosome biogenesis</keyword>
<dbReference type="FunFam" id="3.40.50.300:FF:000496">
    <property type="entry name" value="Nucleolar GTP-binding protein 1"/>
    <property type="match status" value="1"/>
</dbReference>
<dbReference type="InterPro" id="IPR031167">
    <property type="entry name" value="G_OBG"/>
</dbReference>
<dbReference type="PIRSF" id="PIRSF038919">
    <property type="entry name" value="NOG1"/>
    <property type="match status" value="1"/>
</dbReference>
<dbReference type="GO" id="GO:0042254">
    <property type="term" value="P:ribosome biogenesis"/>
    <property type="evidence" value="ECO:0007669"/>
    <property type="project" value="UniProtKB-KW"/>
</dbReference>
<evidence type="ECO:0000256" key="2">
    <source>
        <dbReference type="ARBA" id="ARBA00022517"/>
    </source>
</evidence>
<accession>R7Q3V0</accession>
<dbReference type="RefSeq" id="XP_005713015.1">
    <property type="nucleotide sequence ID" value="XM_005712958.1"/>
</dbReference>
<gene>
    <name evidence="9" type="ORF">CHC_T00001903001</name>
</gene>
<dbReference type="AlphaFoldDB" id="R7Q3V0"/>
<dbReference type="GeneID" id="17320729"/>
<dbReference type="InterPro" id="IPR010674">
    <property type="entry name" value="NOG1_Rossman_fold_dom"/>
</dbReference>
<dbReference type="PhylomeDB" id="R7Q3V0"/>
<keyword evidence="3" id="KW-0547">Nucleotide-binding</keyword>
<organism evidence="9 10">
    <name type="scientific">Chondrus crispus</name>
    <name type="common">Carrageen Irish moss</name>
    <name type="synonym">Polymorpha crispa</name>
    <dbReference type="NCBI Taxonomy" id="2769"/>
    <lineage>
        <taxon>Eukaryota</taxon>
        <taxon>Rhodophyta</taxon>
        <taxon>Florideophyceae</taxon>
        <taxon>Rhodymeniophycidae</taxon>
        <taxon>Gigartinales</taxon>
        <taxon>Gigartinaceae</taxon>
        <taxon>Chondrus</taxon>
    </lineage>
</organism>
<feature type="region of interest" description="Disordered" evidence="7">
    <location>
        <begin position="518"/>
        <end position="542"/>
    </location>
</feature>
<evidence type="ECO:0000313" key="10">
    <source>
        <dbReference type="Proteomes" id="UP000012073"/>
    </source>
</evidence>
<dbReference type="Gramene" id="CDF33212">
    <property type="protein sequence ID" value="CDF33212"/>
    <property type="gene ID" value="CHC_T00001903001"/>
</dbReference>
<dbReference type="Gene3D" id="3.40.50.300">
    <property type="entry name" value="P-loop containing nucleotide triphosphate hydrolases"/>
    <property type="match status" value="1"/>
</dbReference>
<name>R7Q3V0_CHOCR</name>
<dbReference type="InterPro" id="IPR024926">
    <property type="entry name" value="NOG1"/>
</dbReference>
<comment type="similarity">
    <text evidence="6">Belongs to the TRAFAC class OBG-HflX-like GTPase superfamily. OBG GTPase family. NOG subfamily.</text>
</comment>
<proteinExistence type="inferred from homology"/>
<keyword evidence="5 6" id="KW-0539">Nucleus</keyword>
<dbReference type="GO" id="GO:0005730">
    <property type="term" value="C:nucleolus"/>
    <property type="evidence" value="ECO:0007669"/>
    <property type="project" value="UniProtKB-SubCell"/>
</dbReference>
<evidence type="ECO:0000256" key="4">
    <source>
        <dbReference type="ARBA" id="ARBA00023134"/>
    </source>
</evidence>
<dbReference type="InterPro" id="IPR006073">
    <property type="entry name" value="GTP-bd"/>
</dbReference>
<evidence type="ECO:0000256" key="1">
    <source>
        <dbReference type="ARBA" id="ARBA00004604"/>
    </source>
</evidence>
<dbReference type="OrthoDB" id="415015at2759"/>
<dbReference type="InterPro" id="IPR041623">
    <property type="entry name" value="NOG1_N"/>
</dbReference>
<dbReference type="SUPFAM" id="SSF52540">
    <property type="entry name" value="P-loop containing nucleoside triphosphate hydrolases"/>
    <property type="match status" value="1"/>
</dbReference>
<keyword evidence="10" id="KW-1185">Reference proteome</keyword>
<dbReference type="Pfam" id="PF06858">
    <property type="entry name" value="NOG1"/>
    <property type="match status" value="1"/>
</dbReference>
<dbReference type="PANTHER" id="PTHR45759">
    <property type="entry name" value="NUCLEOLAR GTP-BINDING PROTEIN 1"/>
    <property type="match status" value="1"/>
</dbReference>
<evidence type="ECO:0000256" key="5">
    <source>
        <dbReference type="ARBA" id="ARBA00023242"/>
    </source>
</evidence>
<dbReference type="Pfam" id="PF17835">
    <property type="entry name" value="NOG1_N"/>
    <property type="match status" value="1"/>
</dbReference>
<protein>
    <recommendedName>
        <fullName evidence="6">Nucleolar GTP-binding protein 1</fullName>
    </recommendedName>
</protein>
<dbReference type="EMBL" id="HG001637">
    <property type="protein sequence ID" value="CDF33212.1"/>
    <property type="molecule type" value="Genomic_DNA"/>
</dbReference>